<evidence type="ECO:0000313" key="2">
    <source>
        <dbReference type="EMBL" id="OAT06569.1"/>
    </source>
</evidence>
<keyword evidence="3" id="KW-1185">Reference proteome</keyword>
<dbReference type="OrthoDB" id="1562405at2759"/>
<accession>A0A179UH60</accession>
<name>A0A179UH60_BLAGS</name>
<dbReference type="EMBL" id="GG657451">
    <property type="protein sequence ID" value="OAT06569.1"/>
    <property type="molecule type" value="Genomic_DNA"/>
</dbReference>
<feature type="region of interest" description="Disordered" evidence="1">
    <location>
        <begin position="66"/>
        <end position="102"/>
    </location>
</feature>
<feature type="compositionally biased region" description="Basic and acidic residues" evidence="1">
    <location>
        <begin position="69"/>
        <end position="79"/>
    </location>
</feature>
<evidence type="ECO:0000313" key="3">
    <source>
        <dbReference type="Proteomes" id="UP000002038"/>
    </source>
</evidence>
<feature type="compositionally biased region" description="Polar residues" evidence="1">
    <location>
        <begin position="87"/>
        <end position="96"/>
    </location>
</feature>
<protein>
    <submittedName>
        <fullName evidence="2">Uncharacterized protein</fullName>
    </submittedName>
</protein>
<organism evidence="2 3">
    <name type="scientific">Blastomyces gilchristii (strain SLH14081)</name>
    <name type="common">Blastomyces dermatitidis</name>
    <dbReference type="NCBI Taxonomy" id="559298"/>
    <lineage>
        <taxon>Eukaryota</taxon>
        <taxon>Fungi</taxon>
        <taxon>Dikarya</taxon>
        <taxon>Ascomycota</taxon>
        <taxon>Pezizomycotina</taxon>
        <taxon>Eurotiomycetes</taxon>
        <taxon>Eurotiomycetidae</taxon>
        <taxon>Onygenales</taxon>
        <taxon>Ajellomycetaceae</taxon>
        <taxon>Blastomyces</taxon>
    </lineage>
</organism>
<dbReference type="VEuPathDB" id="FungiDB:BDBG_02756"/>
<proteinExistence type="predicted"/>
<dbReference type="RefSeq" id="XP_031577288.1">
    <property type="nucleotide sequence ID" value="XM_031720938.1"/>
</dbReference>
<gene>
    <name evidence="2" type="ORF">BDBG_02756</name>
</gene>
<dbReference type="Proteomes" id="UP000002038">
    <property type="component" value="Unassembled WGS sequence"/>
</dbReference>
<dbReference type="AlphaFoldDB" id="A0A179UH60"/>
<dbReference type="GeneID" id="8505853"/>
<dbReference type="KEGG" id="bgh:BDBG_02756"/>
<sequence length="102" mass="11343">MFQETKVRPGIDLGVARGYSARADGAGDADNKGKVVGLPQALRQLARCSERSRLIVGVLAIQESKKKRQENLKKGDPRRAAQHGRTVRSTQHSNRVQRLELR</sequence>
<reference evidence="3" key="1">
    <citation type="journal article" date="2015" name="PLoS Genet.">
        <title>The dynamic genome and transcriptome of the human fungal pathogen Blastomyces and close relative Emmonsia.</title>
        <authorList>
            <person name="Munoz J.F."/>
            <person name="Gauthier G.M."/>
            <person name="Desjardins C.A."/>
            <person name="Gallo J.E."/>
            <person name="Holder J."/>
            <person name="Sullivan T.D."/>
            <person name="Marty A.J."/>
            <person name="Carmen J.C."/>
            <person name="Chen Z."/>
            <person name="Ding L."/>
            <person name="Gujja S."/>
            <person name="Magrini V."/>
            <person name="Misas E."/>
            <person name="Mitreva M."/>
            <person name="Priest M."/>
            <person name="Saif S."/>
            <person name="Whiston E.A."/>
            <person name="Young S."/>
            <person name="Zeng Q."/>
            <person name="Goldman W.E."/>
            <person name="Mardis E.R."/>
            <person name="Taylor J.W."/>
            <person name="McEwen J.G."/>
            <person name="Clay O.K."/>
            <person name="Klein B.S."/>
            <person name="Cuomo C.A."/>
        </authorList>
    </citation>
    <scope>NUCLEOTIDE SEQUENCE [LARGE SCALE GENOMIC DNA]</scope>
    <source>
        <strain evidence="3">SLH14081</strain>
    </source>
</reference>
<evidence type="ECO:0000256" key="1">
    <source>
        <dbReference type="SAM" id="MobiDB-lite"/>
    </source>
</evidence>